<dbReference type="NCBIfam" id="NF041926">
    <property type="entry name" value="QatD"/>
    <property type="match status" value="1"/>
</dbReference>
<dbReference type="Gene3D" id="3.20.20.140">
    <property type="entry name" value="Metal-dependent hydrolases"/>
    <property type="match status" value="1"/>
</dbReference>
<dbReference type="InterPro" id="IPR001130">
    <property type="entry name" value="TatD-like"/>
</dbReference>
<dbReference type="Pfam" id="PF01026">
    <property type="entry name" value="TatD_DNase"/>
    <property type="match status" value="1"/>
</dbReference>
<feature type="binding site" evidence="1">
    <location>
        <position position="86"/>
    </location>
    <ligand>
        <name>a divalent metal cation</name>
        <dbReference type="ChEBI" id="CHEBI:60240"/>
        <label>1</label>
    </ligand>
</feature>
<feature type="binding site" evidence="1">
    <location>
        <position position="7"/>
    </location>
    <ligand>
        <name>a divalent metal cation</name>
        <dbReference type="ChEBI" id="CHEBI:60240"/>
        <label>1</label>
    </ligand>
</feature>
<gene>
    <name evidence="2" type="ORF">EubceDRAFT1_2546</name>
</gene>
<dbReference type="AlphaFoldDB" id="I5AWU1"/>
<dbReference type="OrthoDB" id="9810005at2"/>
<proteinExistence type="predicted"/>
<dbReference type="InterPro" id="IPR032466">
    <property type="entry name" value="Metal_Hydrolase"/>
</dbReference>
<sequence>MFKFDTHMHFDLYDDRKKILDYLEKAKSYTIAVTNLPELYERYRGMDKNYKYVNISLGFHPELLEQYEKQINIFEKYISEARYVGEIGLDYSDSNCDREKQKELFKYLILLANRSNDKILTVHSRRAESDVLDVTKDFFGTVILHWYSGSIKNLERAISEDKYFSINQQMVKSKNGRKIIEKIPIERLLIESDAPFTKGLENEYTVDFMNDIYEEISSIKRISTEELYSVFKNNFKTILLRNR</sequence>
<dbReference type="Proteomes" id="UP000005753">
    <property type="component" value="Chromosome"/>
</dbReference>
<evidence type="ECO:0000313" key="2">
    <source>
        <dbReference type="EMBL" id="EIM58264.1"/>
    </source>
</evidence>
<dbReference type="PIRSF" id="PIRSF005902">
    <property type="entry name" value="DNase_TatD"/>
    <property type="match status" value="1"/>
</dbReference>
<accession>I5AWU1</accession>
<organism evidence="2 3">
    <name type="scientific">Eubacterium cellulosolvens (strain ATCC 43171 / JCM 9499 / 6)</name>
    <name type="common">Cillobacterium cellulosolvens</name>
    <dbReference type="NCBI Taxonomy" id="633697"/>
    <lineage>
        <taxon>Bacteria</taxon>
        <taxon>Bacillati</taxon>
        <taxon>Bacillota</taxon>
        <taxon>Clostridia</taxon>
        <taxon>Eubacteriales</taxon>
        <taxon>Eubacteriaceae</taxon>
        <taxon>Eubacterium</taxon>
    </lineage>
</organism>
<dbReference type="PANTHER" id="PTHR46124:SF2">
    <property type="entry name" value="D-AMINOACYL-TRNA DEACYLASE"/>
    <property type="match status" value="1"/>
</dbReference>
<protein>
    <submittedName>
        <fullName evidence="2">Mg-dependent DNase</fullName>
    </submittedName>
</protein>
<dbReference type="CDD" id="cd01310">
    <property type="entry name" value="TatD_DNAse"/>
    <property type="match status" value="1"/>
</dbReference>
<feature type="binding site" evidence="1">
    <location>
        <position position="123"/>
    </location>
    <ligand>
        <name>a divalent metal cation</name>
        <dbReference type="ChEBI" id="CHEBI:60240"/>
        <label>2</label>
    </ligand>
</feature>
<dbReference type="eggNOG" id="COG0084">
    <property type="taxonomic scope" value="Bacteria"/>
</dbReference>
<name>I5AWU1_EUBC6</name>
<feature type="binding site" evidence="1">
    <location>
        <position position="193"/>
    </location>
    <ligand>
        <name>a divalent metal cation</name>
        <dbReference type="ChEBI" id="CHEBI:60240"/>
        <label>1</label>
    </ligand>
</feature>
<dbReference type="HOGENOM" id="CLU_031506_5_1_9"/>
<keyword evidence="3" id="KW-1185">Reference proteome</keyword>
<keyword evidence="1" id="KW-0479">Metal-binding</keyword>
<dbReference type="STRING" id="633697.EubceDRAFT1_2546"/>
<reference evidence="2 3" key="2">
    <citation type="submission" date="2012-02" db="EMBL/GenBank/DDBJ databases">
        <title>Improved High-Quality Draft sequence of Eubacterium cellulosolvens 6.</title>
        <authorList>
            <consortium name="US DOE Joint Genome Institute"/>
            <person name="Lucas S."/>
            <person name="Han J."/>
            <person name="Lapidus A."/>
            <person name="Cheng J.-F."/>
            <person name="Goodwin L."/>
            <person name="Pitluck S."/>
            <person name="Peters L."/>
            <person name="Mikhailova N."/>
            <person name="Gu W."/>
            <person name="Detter J.C."/>
            <person name="Han C."/>
            <person name="Tapia R."/>
            <person name="Land M."/>
            <person name="Hauser L."/>
            <person name="Kyrpides N."/>
            <person name="Ivanova N."/>
            <person name="Pagani I."/>
            <person name="Johnson E."/>
            <person name="Mukhopadhyay B."/>
            <person name="Anderson I."/>
            <person name="Woyke T."/>
        </authorList>
    </citation>
    <scope>NUCLEOTIDE SEQUENCE [LARGE SCALE GENOMIC DNA]</scope>
    <source>
        <strain evidence="2 3">6</strain>
    </source>
</reference>
<reference evidence="2 3" key="1">
    <citation type="submission" date="2010-08" db="EMBL/GenBank/DDBJ databases">
        <authorList>
            <consortium name="US DOE Joint Genome Institute (JGI-PGF)"/>
            <person name="Lucas S."/>
            <person name="Copeland A."/>
            <person name="Lapidus A."/>
            <person name="Cheng J.-F."/>
            <person name="Bruce D."/>
            <person name="Goodwin L."/>
            <person name="Pitluck S."/>
            <person name="Land M.L."/>
            <person name="Hauser L."/>
            <person name="Chang Y.-J."/>
            <person name="Anderson I.J."/>
            <person name="Johnson E."/>
            <person name="Mulhopadhyay B."/>
            <person name="Kyrpides N."/>
            <person name="Woyke T.J."/>
        </authorList>
    </citation>
    <scope>NUCLEOTIDE SEQUENCE [LARGE SCALE GENOMIC DNA]</scope>
    <source>
        <strain evidence="2 3">6</strain>
    </source>
</reference>
<dbReference type="SUPFAM" id="SSF51556">
    <property type="entry name" value="Metallo-dependent hydrolases"/>
    <property type="match status" value="1"/>
</dbReference>
<dbReference type="GO" id="GO:0016788">
    <property type="term" value="F:hydrolase activity, acting on ester bonds"/>
    <property type="evidence" value="ECO:0007669"/>
    <property type="project" value="InterPro"/>
</dbReference>
<feature type="binding site" evidence="1">
    <location>
        <position position="9"/>
    </location>
    <ligand>
        <name>a divalent metal cation</name>
        <dbReference type="ChEBI" id="CHEBI:60240"/>
        <label>1</label>
    </ligand>
</feature>
<dbReference type="EMBL" id="CM001487">
    <property type="protein sequence ID" value="EIM58264.1"/>
    <property type="molecule type" value="Genomic_DNA"/>
</dbReference>
<dbReference type="PANTHER" id="PTHR46124">
    <property type="entry name" value="D-AMINOACYL-TRNA DEACYLASE"/>
    <property type="match status" value="1"/>
</dbReference>
<feature type="binding site" evidence="1">
    <location>
        <position position="145"/>
    </location>
    <ligand>
        <name>a divalent metal cation</name>
        <dbReference type="ChEBI" id="CHEBI:60240"/>
        <label>2</label>
    </ligand>
</feature>
<dbReference type="GO" id="GO:0046872">
    <property type="term" value="F:metal ion binding"/>
    <property type="evidence" value="ECO:0007669"/>
    <property type="project" value="UniProtKB-KW"/>
</dbReference>
<dbReference type="InterPro" id="IPR049677">
    <property type="entry name" value="QatD"/>
</dbReference>
<evidence type="ECO:0000313" key="3">
    <source>
        <dbReference type="Proteomes" id="UP000005753"/>
    </source>
</evidence>
<evidence type="ECO:0000256" key="1">
    <source>
        <dbReference type="PIRSR" id="PIRSR005902-1"/>
    </source>
</evidence>